<dbReference type="EMBL" id="PZQS01000007">
    <property type="protein sequence ID" value="PVD27463.1"/>
    <property type="molecule type" value="Genomic_DNA"/>
</dbReference>
<keyword evidence="9" id="KW-1185">Reference proteome</keyword>
<dbReference type="OrthoDB" id="5799427at2759"/>
<keyword evidence="2" id="KW-0238">DNA-binding</keyword>
<dbReference type="InterPro" id="IPR035500">
    <property type="entry name" value="NHR-like_dom_sf"/>
</dbReference>
<evidence type="ECO:0000256" key="1">
    <source>
        <dbReference type="ARBA" id="ARBA00023015"/>
    </source>
</evidence>
<sequence>MEPLQGGTTNAHLHLETSQKSGVINDIEGRTQIKEDHKSHFPCIRTAQKIVHKTQKGYLTAVLGEDRSPGGKHRHKRQRLDEVASVTAGTIPTMLETPLEVPEFHDPLVDRLVAARPDRIPKAEHGLTGCILSATELMQYGYVELKYIVQWAKNVPGFQDLCLVDQMALLKSSFMELNVFRVAYRSMGLDNMIKFAEQVVMSLEETQTMGWGKELVNATVDFAVRLSELSLDLTEFCILNAIILTYPDAAGIQDKMQVMSLQVRVLDSLRRYMAYRFPGDNRRFGKVLLRLPALRTVSAKAAERFLSLTLDGSVQLNELVLEMIN</sequence>
<dbReference type="SUPFAM" id="SSF48508">
    <property type="entry name" value="Nuclear receptor ligand-binding domain"/>
    <property type="match status" value="1"/>
</dbReference>
<proteinExistence type="predicted"/>
<organism evidence="8 9">
    <name type="scientific">Pomacea canaliculata</name>
    <name type="common">Golden apple snail</name>
    <dbReference type="NCBI Taxonomy" id="400727"/>
    <lineage>
        <taxon>Eukaryota</taxon>
        <taxon>Metazoa</taxon>
        <taxon>Spiralia</taxon>
        <taxon>Lophotrochozoa</taxon>
        <taxon>Mollusca</taxon>
        <taxon>Gastropoda</taxon>
        <taxon>Caenogastropoda</taxon>
        <taxon>Architaenioglossa</taxon>
        <taxon>Ampullarioidea</taxon>
        <taxon>Ampullariidae</taxon>
        <taxon>Pomacea</taxon>
    </lineage>
</organism>
<evidence type="ECO:0000256" key="6">
    <source>
        <dbReference type="SAM" id="MobiDB-lite"/>
    </source>
</evidence>
<keyword evidence="4" id="KW-0675">Receptor</keyword>
<dbReference type="STRING" id="400727.A0A2T7P247"/>
<evidence type="ECO:0000313" key="8">
    <source>
        <dbReference type="EMBL" id="PVD27463.1"/>
    </source>
</evidence>
<evidence type="ECO:0000256" key="2">
    <source>
        <dbReference type="ARBA" id="ARBA00023125"/>
    </source>
</evidence>
<feature type="compositionally biased region" description="Polar residues" evidence="6">
    <location>
        <begin position="1"/>
        <end position="22"/>
    </location>
</feature>
<accession>A0A2T7P247</accession>
<dbReference type="PANTHER" id="PTHR48092">
    <property type="entry name" value="KNIRPS-RELATED PROTEIN-RELATED"/>
    <property type="match status" value="1"/>
</dbReference>
<dbReference type="Pfam" id="PF00104">
    <property type="entry name" value="Hormone_recep"/>
    <property type="match status" value="1"/>
</dbReference>
<reference evidence="8 9" key="1">
    <citation type="submission" date="2018-04" db="EMBL/GenBank/DDBJ databases">
        <title>The genome of golden apple snail Pomacea canaliculata provides insight into stress tolerance and invasive adaptation.</title>
        <authorList>
            <person name="Liu C."/>
            <person name="Liu B."/>
            <person name="Ren Y."/>
            <person name="Zhang Y."/>
            <person name="Wang H."/>
            <person name="Li S."/>
            <person name="Jiang F."/>
            <person name="Yin L."/>
            <person name="Zhang G."/>
            <person name="Qian W."/>
            <person name="Fan W."/>
        </authorList>
    </citation>
    <scope>NUCLEOTIDE SEQUENCE [LARGE SCALE GENOMIC DNA]</scope>
    <source>
        <strain evidence="8">SZHN2017</strain>
        <tissue evidence="8">Muscle</tissue>
    </source>
</reference>
<protein>
    <recommendedName>
        <fullName evidence="7">NR LBD domain-containing protein</fullName>
    </recommendedName>
</protein>
<dbReference type="Proteomes" id="UP000245119">
    <property type="component" value="Linkage Group LG7"/>
</dbReference>
<name>A0A2T7P247_POMCA</name>
<dbReference type="GO" id="GO:0003677">
    <property type="term" value="F:DNA binding"/>
    <property type="evidence" value="ECO:0007669"/>
    <property type="project" value="UniProtKB-KW"/>
</dbReference>
<comment type="caution">
    <text evidence="8">The sequence shown here is derived from an EMBL/GenBank/DDBJ whole genome shotgun (WGS) entry which is preliminary data.</text>
</comment>
<evidence type="ECO:0000256" key="4">
    <source>
        <dbReference type="ARBA" id="ARBA00023170"/>
    </source>
</evidence>
<dbReference type="Gene3D" id="1.10.565.10">
    <property type="entry name" value="Retinoid X Receptor"/>
    <property type="match status" value="1"/>
</dbReference>
<dbReference type="InterPro" id="IPR050200">
    <property type="entry name" value="Nuclear_hormone_rcpt_NR3"/>
</dbReference>
<evidence type="ECO:0000313" key="9">
    <source>
        <dbReference type="Proteomes" id="UP000245119"/>
    </source>
</evidence>
<dbReference type="PROSITE" id="PS51843">
    <property type="entry name" value="NR_LBD"/>
    <property type="match status" value="1"/>
</dbReference>
<dbReference type="AlphaFoldDB" id="A0A2T7P247"/>
<keyword evidence="1" id="KW-0805">Transcription regulation</keyword>
<evidence type="ECO:0000256" key="3">
    <source>
        <dbReference type="ARBA" id="ARBA00023163"/>
    </source>
</evidence>
<keyword evidence="5" id="KW-0539">Nucleus</keyword>
<dbReference type="InterPro" id="IPR001723">
    <property type="entry name" value="Nuclear_hrmn_rcpt"/>
</dbReference>
<dbReference type="PRINTS" id="PR00398">
    <property type="entry name" value="STRDHORMONER"/>
</dbReference>
<dbReference type="SMART" id="SM00430">
    <property type="entry name" value="HOLI"/>
    <property type="match status" value="1"/>
</dbReference>
<evidence type="ECO:0000259" key="7">
    <source>
        <dbReference type="PROSITE" id="PS51843"/>
    </source>
</evidence>
<feature type="region of interest" description="Disordered" evidence="6">
    <location>
        <begin position="1"/>
        <end position="24"/>
    </location>
</feature>
<dbReference type="InterPro" id="IPR000536">
    <property type="entry name" value="Nucl_hrmn_rcpt_lig-bd"/>
</dbReference>
<evidence type="ECO:0000256" key="5">
    <source>
        <dbReference type="ARBA" id="ARBA00023242"/>
    </source>
</evidence>
<feature type="domain" description="NR LBD" evidence="7">
    <location>
        <begin position="104"/>
        <end position="325"/>
    </location>
</feature>
<keyword evidence="3" id="KW-0804">Transcription</keyword>
<gene>
    <name evidence="8" type="ORF">C0Q70_12623</name>
</gene>